<sequence length="660" mass="67833">MIEPGGDPRPPVIAPPAAQPPAAGLPAAVRDCFDAVPAMLWSLEGPQLRVTAANAGARASVDDRPDLLGASFRDVLVEPDARQVLAMLEAAVAAGEPAAGEQRRMLVDDDGSPSESIRTWTALPTFHGDGSVRGLAVHAVDTTEQSRARLAAEQAAAAAEQRYREVRGTAHDSALELRRTLLPSGVPVLPRLRMAAQFRVAEHPPAAGGDWFDALPLGDGRVALLVGEVAGQGVVAAGAMGQLRAVAVEAVAAGEEPASVLGRLDRFAAMTRATRAATVCLAVLDPATGELTVGSHAHPAPLVVAADGTTRFLAVEPAWPLGTGGPKAQLLHDQIAPGDLVLLYTDGLVERPGRRLQDTTGALARVASAAVRDPAGAAPGALADRTAALVLDRLAYLETVPAGGSYRDDATLLVAHLRPPLPPLRLRLPAGPAALAPLRHQLAAWLDDAGVTAADAASVLHAAGEAAANAVEHAYAPGTDGWVEVRAQVTRAGEVRVTVRDGGTWRDPATGAAGRGRGMLLMRELVDDVGVRSDAEGTAVTLTHRVERPALGGPVAPVATTEPEDLTVAVTGGEVQVAGPVDLATAGRLRPALHSALGRGAAGLVVDLTGVTHLAAAGVHLLQELAARDPDLRLVAPPETEARRVLTLTGLGKSIAERRS</sequence>
<keyword evidence="1" id="KW-0378">Hydrolase</keyword>
<dbReference type="Pfam" id="PF08448">
    <property type="entry name" value="PAS_4"/>
    <property type="match status" value="1"/>
</dbReference>
<gene>
    <name evidence="3" type="ORF">ACFSCY_35255</name>
</gene>
<dbReference type="InterPro" id="IPR036890">
    <property type="entry name" value="HATPase_C_sf"/>
</dbReference>
<dbReference type="InterPro" id="IPR001932">
    <property type="entry name" value="PPM-type_phosphatase-like_dom"/>
</dbReference>
<dbReference type="Pfam" id="PF13581">
    <property type="entry name" value="HATPase_c_2"/>
    <property type="match status" value="1"/>
</dbReference>
<dbReference type="SMART" id="SM00387">
    <property type="entry name" value="HATPase_c"/>
    <property type="match status" value="1"/>
</dbReference>
<dbReference type="Gene3D" id="3.60.40.10">
    <property type="entry name" value="PPM-type phosphatase domain"/>
    <property type="match status" value="1"/>
</dbReference>
<dbReference type="Pfam" id="PF07228">
    <property type="entry name" value="SpoIIE"/>
    <property type="match status" value="1"/>
</dbReference>
<dbReference type="SUPFAM" id="SSF52091">
    <property type="entry name" value="SpoIIaa-like"/>
    <property type="match status" value="1"/>
</dbReference>
<reference evidence="4" key="1">
    <citation type="journal article" date="2019" name="Int. J. Syst. Evol. Microbiol.">
        <title>The Global Catalogue of Microorganisms (GCM) 10K type strain sequencing project: providing services to taxonomists for standard genome sequencing and annotation.</title>
        <authorList>
            <consortium name="The Broad Institute Genomics Platform"/>
            <consortium name="The Broad Institute Genome Sequencing Center for Infectious Disease"/>
            <person name="Wu L."/>
            <person name="Ma J."/>
        </authorList>
    </citation>
    <scope>NUCLEOTIDE SEQUENCE [LARGE SCALE GENOMIC DNA]</scope>
    <source>
        <strain evidence="4">JCM 12165</strain>
    </source>
</reference>
<dbReference type="InterPro" id="IPR035965">
    <property type="entry name" value="PAS-like_dom_sf"/>
</dbReference>
<evidence type="ECO:0000259" key="2">
    <source>
        <dbReference type="PROSITE" id="PS50801"/>
    </source>
</evidence>
<protein>
    <submittedName>
        <fullName evidence="3">SpoIIE family protein phosphatase</fullName>
    </submittedName>
</protein>
<dbReference type="InterPro" id="IPR003594">
    <property type="entry name" value="HATPase_dom"/>
</dbReference>
<evidence type="ECO:0000256" key="1">
    <source>
        <dbReference type="ARBA" id="ARBA00022801"/>
    </source>
</evidence>
<evidence type="ECO:0000313" key="4">
    <source>
        <dbReference type="Proteomes" id="UP001597145"/>
    </source>
</evidence>
<dbReference type="EMBL" id="JBHUCP010000042">
    <property type="protein sequence ID" value="MFD1534690.1"/>
    <property type="molecule type" value="Genomic_DNA"/>
</dbReference>
<keyword evidence="4" id="KW-1185">Reference proteome</keyword>
<dbReference type="Gene3D" id="3.30.450.20">
    <property type="entry name" value="PAS domain"/>
    <property type="match status" value="1"/>
</dbReference>
<dbReference type="CDD" id="cd07043">
    <property type="entry name" value="STAS_anti-anti-sigma_factors"/>
    <property type="match status" value="1"/>
</dbReference>
<dbReference type="InterPro" id="IPR013656">
    <property type="entry name" value="PAS_4"/>
</dbReference>
<dbReference type="Pfam" id="PF01740">
    <property type="entry name" value="STAS"/>
    <property type="match status" value="1"/>
</dbReference>
<dbReference type="PANTHER" id="PTHR43156:SF2">
    <property type="entry name" value="STAGE II SPORULATION PROTEIN E"/>
    <property type="match status" value="1"/>
</dbReference>
<name>A0ABW4FXC9_9PSEU</name>
<dbReference type="CDD" id="cd16936">
    <property type="entry name" value="HATPase_RsbW-like"/>
    <property type="match status" value="1"/>
</dbReference>
<dbReference type="Proteomes" id="UP001597145">
    <property type="component" value="Unassembled WGS sequence"/>
</dbReference>
<dbReference type="SUPFAM" id="SSF55785">
    <property type="entry name" value="PYP-like sensor domain (PAS domain)"/>
    <property type="match status" value="1"/>
</dbReference>
<accession>A0ABW4FXC9</accession>
<dbReference type="InterPro" id="IPR052016">
    <property type="entry name" value="Bact_Sigma-Reg"/>
</dbReference>
<dbReference type="InterPro" id="IPR036457">
    <property type="entry name" value="PPM-type-like_dom_sf"/>
</dbReference>
<dbReference type="SMART" id="SM00331">
    <property type="entry name" value="PP2C_SIG"/>
    <property type="match status" value="1"/>
</dbReference>
<comment type="caution">
    <text evidence="3">The sequence shown here is derived from an EMBL/GenBank/DDBJ whole genome shotgun (WGS) entry which is preliminary data.</text>
</comment>
<dbReference type="SUPFAM" id="SSF81606">
    <property type="entry name" value="PP2C-like"/>
    <property type="match status" value="1"/>
</dbReference>
<dbReference type="PANTHER" id="PTHR43156">
    <property type="entry name" value="STAGE II SPORULATION PROTEIN E-RELATED"/>
    <property type="match status" value="1"/>
</dbReference>
<dbReference type="Gene3D" id="3.30.750.24">
    <property type="entry name" value="STAS domain"/>
    <property type="match status" value="1"/>
</dbReference>
<evidence type="ECO:0000313" key="3">
    <source>
        <dbReference type="EMBL" id="MFD1534690.1"/>
    </source>
</evidence>
<dbReference type="Gene3D" id="3.30.565.10">
    <property type="entry name" value="Histidine kinase-like ATPase, C-terminal domain"/>
    <property type="match status" value="1"/>
</dbReference>
<dbReference type="RefSeq" id="WP_343982331.1">
    <property type="nucleotide sequence ID" value="NZ_BAAAJG010000015.1"/>
</dbReference>
<organism evidence="3 4">
    <name type="scientific">Pseudonocardia aurantiaca</name>
    <dbReference type="NCBI Taxonomy" id="75290"/>
    <lineage>
        <taxon>Bacteria</taxon>
        <taxon>Bacillati</taxon>
        <taxon>Actinomycetota</taxon>
        <taxon>Actinomycetes</taxon>
        <taxon>Pseudonocardiales</taxon>
        <taxon>Pseudonocardiaceae</taxon>
        <taxon>Pseudonocardia</taxon>
    </lineage>
</organism>
<dbReference type="PROSITE" id="PS50801">
    <property type="entry name" value="STAS"/>
    <property type="match status" value="1"/>
</dbReference>
<dbReference type="InterPro" id="IPR036513">
    <property type="entry name" value="STAS_dom_sf"/>
</dbReference>
<proteinExistence type="predicted"/>
<dbReference type="SUPFAM" id="SSF55874">
    <property type="entry name" value="ATPase domain of HSP90 chaperone/DNA topoisomerase II/histidine kinase"/>
    <property type="match status" value="1"/>
</dbReference>
<feature type="domain" description="STAS" evidence="2">
    <location>
        <begin position="575"/>
        <end position="660"/>
    </location>
</feature>
<dbReference type="InterPro" id="IPR002645">
    <property type="entry name" value="STAS_dom"/>
</dbReference>